<protein>
    <recommendedName>
        <fullName evidence="3">Serpin domain-containing protein</fullName>
    </recommendedName>
</protein>
<evidence type="ECO:0000256" key="1">
    <source>
        <dbReference type="RuleBase" id="RU000411"/>
    </source>
</evidence>
<organism evidence="4 5">
    <name type="scientific">Tessaracoccus aquimaris</name>
    <dbReference type="NCBI Taxonomy" id="1332264"/>
    <lineage>
        <taxon>Bacteria</taxon>
        <taxon>Bacillati</taxon>
        <taxon>Actinomycetota</taxon>
        <taxon>Actinomycetes</taxon>
        <taxon>Propionibacteriales</taxon>
        <taxon>Propionibacteriaceae</taxon>
        <taxon>Tessaracoccus</taxon>
    </lineage>
</organism>
<feature type="domain" description="Serpin" evidence="3">
    <location>
        <begin position="56"/>
        <end position="404"/>
    </location>
</feature>
<keyword evidence="5" id="KW-1185">Reference proteome</keyword>
<dbReference type="InterPro" id="IPR023796">
    <property type="entry name" value="Serpin_dom"/>
</dbReference>
<dbReference type="SMART" id="SM00093">
    <property type="entry name" value="SERPIN"/>
    <property type="match status" value="1"/>
</dbReference>
<name>A0A1Q2CPT4_9ACTN</name>
<dbReference type="OrthoDB" id="9764871at2"/>
<evidence type="ECO:0000259" key="3">
    <source>
        <dbReference type="SMART" id="SM00093"/>
    </source>
</evidence>
<dbReference type="SUPFAM" id="SSF56574">
    <property type="entry name" value="Serpins"/>
    <property type="match status" value="1"/>
</dbReference>
<accession>A0A1Q2CPT4</accession>
<dbReference type="InterPro" id="IPR042185">
    <property type="entry name" value="Serpin_sf_2"/>
</dbReference>
<evidence type="ECO:0000313" key="5">
    <source>
        <dbReference type="Proteomes" id="UP000188145"/>
    </source>
</evidence>
<dbReference type="AlphaFoldDB" id="A0A1Q2CPT4"/>
<dbReference type="InterPro" id="IPR042178">
    <property type="entry name" value="Serpin_sf_1"/>
</dbReference>
<dbReference type="Proteomes" id="UP000188145">
    <property type="component" value="Chromosome"/>
</dbReference>
<dbReference type="Gene3D" id="2.30.39.10">
    <property type="entry name" value="Alpha-1-antitrypsin, domain 1"/>
    <property type="match status" value="1"/>
</dbReference>
<dbReference type="PANTHER" id="PTHR11461">
    <property type="entry name" value="SERINE PROTEASE INHIBITOR, SERPIN"/>
    <property type="match status" value="1"/>
</dbReference>
<dbReference type="InterPro" id="IPR036186">
    <property type="entry name" value="Serpin_sf"/>
</dbReference>
<dbReference type="GO" id="GO:0005615">
    <property type="term" value="C:extracellular space"/>
    <property type="evidence" value="ECO:0007669"/>
    <property type="project" value="InterPro"/>
</dbReference>
<dbReference type="STRING" id="1332264.BW730_12080"/>
<dbReference type="Gene3D" id="3.30.497.10">
    <property type="entry name" value="Antithrombin, subunit I, domain 2"/>
    <property type="match status" value="1"/>
</dbReference>
<evidence type="ECO:0000313" key="4">
    <source>
        <dbReference type="EMBL" id="AQP48122.1"/>
    </source>
</evidence>
<feature type="signal peptide" evidence="2">
    <location>
        <begin position="1"/>
        <end position="29"/>
    </location>
</feature>
<dbReference type="PANTHER" id="PTHR11461:SF211">
    <property type="entry name" value="GH10112P-RELATED"/>
    <property type="match status" value="1"/>
</dbReference>
<dbReference type="GO" id="GO:0004867">
    <property type="term" value="F:serine-type endopeptidase inhibitor activity"/>
    <property type="evidence" value="ECO:0007669"/>
    <property type="project" value="InterPro"/>
</dbReference>
<keyword evidence="2" id="KW-0732">Signal</keyword>
<dbReference type="InterPro" id="IPR000215">
    <property type="entry name" value="Serpin_fam"/>
</dbReference>
<dbReference type="PROSITE" id="PS51257">
    <property type="entry name" value="PROKAR_LIPOPROTEIN"/>
    <property type="match status" value="1"/>
</dbReference>
<gene>
    <name evidence="4" type="ORF">BW730_12080</name>
</gene>
<reference evidence="5" key="1">
    <citation type="submission" date="2017-02" db="EMBL/GenBank/DDBJ databases">
        <title>Tessaracoccus aquaemaris sp. nov., isolated from the intestine of a Korean rockfish, Sebastes schlegelii, in a marine aquaculture pond.</title>
        <authorList>
            <person name="Tak E.J."/>
            <person name="Bae J.-W."/>
        </authorList>
    </citation>
    <scope>NUCLEOTIDE SEQUENCE [LARGE SCALE GENOMIC DNA]</scope>
    <source>
        <strain evidence="5">NSG39</strain>
    </source>
</reference>
<proteinExistence type="inferred from homology"/>
<dbReference type="KEGG" id="tes:BW730_12080"/>
<comment type="similarity">
    <text evidence="1">Belongs to the serpin family.</text>
</comment>
<dbReference type="Pfam" id="PF00079">
    <property type="entry name" value="Serpin"/>
    <property type="match status" value="1"/>
</dbReference>
<feature type="chain" id="PRO_5012659221" description="Serpin domain-containing protein" evidence="2">
    <location>
        <begin position="30"/>
        <end position="409"/>
    </location>
</feature>
<evidence type="ECO:0000256" key="2">
    <source>
        <dbReference type="SAM" id="SignalP"/>
    </source>
</evidence>
<dbReference type="EMBL" id="CP019606">
    <property type="protein sequence ID" value="AQP48122.1"/>
    <property type="molecule type" value="Genomic_DNA"/>
</dbReference>
<sequence length="409" mass="42488">MSTAMRIPKVLAACLATFAVAACSGTAGADVRGDAPHVDLDFASTPHVADAALASQALAWAVVQGSDSANTITSPSSLAMSLAMVAEGADGVSVDSIDAALGLSGEERAKAYAALRQALSGYDSLPTKVDANDPPETPVVHLAGQVLAIDSAAKKAFLDALSKWYDVGATQAPRPAAKKALDAWVAKNTAGLIEKSGIEVTPKVRVVLQDALLFAAAWETPFEDTSMQFDLPSGPATVDAVTATFEVRFAAGDRWTAIRLPYDDNLAADIVLPITGRAPEQISDTELALAGQALDQATPSLHTVTMPSFDLSTSTDLLEALPQVDLSNLNGIIDDGAAGQWVQQVRLQVSALGTVGAAVTEIAVTESAAQGERPAEFIVDRGYVVRVLDTRTGWPLFLGVVNDPTEKPA</sequence>